<name>W1PBV5_AMBTC</name>
<dbReference type="Gramene" id="ERN07402">
    <property type="protein sequence ID" value="ERN07402"/>
    <property type="gene ID" value="AMTR_s00019p00244600"/>
</dbReference>
<dbReference type="AlphaFoldDB" id="W1PBV5"/>
<dbReference type="EMBL" id="KI393807">
    <property type="protein sequence ID" value="ERN07402.1"/>
    <property type="molecule type" value="Genomic_DNA"/>
</dbReference>
<accession>W1PBV5</accession>
<dbReference type="HOGENOM" id="CLU_2200467_0_0_1"/>
<reference evidence="2" key="1">
    <citation type="journal article" date="2013" name="Science">
        <title>The Amborella genome and the evolution of flowering plants.</title>
        <authorList>
            <consortium name="Amborella Genome Project"/>
        </authorList>
    </citation>
    <scope>NUCLEOTIDE SEQUENCE [LARGE SCALE GENOMIC DNA]</scope>
</reference>
<proteinExistence type="predicted"/>
<sequence length="108" mass="11826">MVVSTQPLSTFSQSLISPFVASKLSLQHSSTKTLAPVSTPVTTSSFMESRLLKSIESSWIESELDKLLADLSRRSSLFFKIASKLKALASKFEGERFARLLAKVAETA</sequence>
<protein>
    <submittedName>
        <fullName evidence="1">Uncharacterized protein</fullName>
    </submittedName>
</protein>
<keyword evidence="2" id="KW-1185">Reference proteome</keyword>
<gene>
    <name evidence="1" type="ORF">AMTR_s00019p00244600</name>
</gene>
<evidence type="ECO:0000313" key="1">
    <source>
        <dbReference type="EMBL" id="ERN07402.1"/>
    </source>
</evidence>
<organism evidence="1 2">
    <name type="scientific">Amborella trichopoda</name>
    <dbReference type="NCBI Taxonomy" id="13333"/>
    <lineage>
        <taxon>Eukaryota</taxon>
        <taxon>Viridiplantae</taxon>
        <taxon>Streptophyta</taxon>
        <taxon>Embryophyta</taxon>
        <taxon>Tracheophyta</taxon>
        <taxon>Spermatophyta</taxon>
        <taxon>Magnoliopsida</taxon>
        <taxon>Amborellales</taxon>
        <taxon>Amborellaceae</taxon>
        <taxon>Amborella</taxon>
    </lineage>
</organism>
<dbReference type="Proteomes" id="UP000017836">
    <property type="component" value="Unassembled WGS sequence"/>
</dbReference>
<evidence type="ECO:0000313" key="2">
    <source>
        <dbReference type="Proteomes" id="UP000017836"/>
    </source>
</evidence>